<accession>A0ABU5ZYJ6</accession>
<dbReference type="Proteomes" id="UP001327027">
    <property type="component" value="Unassembled WGS sequence"/>
</dbReference>
<keyword evidence="1" id="KW-0812">Transmembrane</keyword>
<reference evidence="2 3" key="1">
    <citation type="journal article" date="2013" name="Int. J. Syst. Evol. Microbiol.">
        <title>Aquimarina gracilis sp. nov., isolated from the gut microflora of a mussel, Mytilus coruscus, and emended description of Aquimarina spongiae.</title>
        <authorList>
            <person name="Park S.C."/>
            <person name="Choe H.N."/>
            <person name="Baik K.S."/>
            <person name="Seong C.N."/>
        </authorList>
    </citation>
    <scope>NUCLEOTIDE SEQUENCE [LARGE SCALE GENOMIC DNA]</scope>
    <source>
        <strain evidence="2 3">PSC32</strain>
    </source>
</reference>
<organism evidence="2 3">
    <name type="scientific">Aquimarina gracilis</name>
    <dbReference type="NCBI Taxonomy" id="874422"/>
    <lineage>
        <taxon>Bacteria</taxon>
        <taxon>Pseudomonadati</taxon>
        <taxon>Bacteroidota</taxon>
        <taxon>Flavobacteriia</taxon>
        <taxon>Flavobacteriales</taxon>
        <taxon>Flavobacteriaceae</taxon>
        <taxon>Aquimarina</taxon>
    </lineage>
</organism>
<dbReference type="RefSeq" id="WP_324180912.1">
    <property type="nucleotide sequence ID" value="NZ_BAABAW010000020.1"/>
</dbReference>
<comment type="caution">
    <text evidence="2">The sequence shown here is derived from an EMBL/GenBank/DDBJ whole genome shotgun (WGS) entry which is preliminary data.</text>
</comment>
<keyword evidence="1" id="KW-1133">Transmembrane helix</keyword>
<dbReference type="EMBL" id="JAYKLX010000007">
    <property type="protein sequence ID" value="MEB3346890.1"/>
    <property type="molecule type" value="Genomic_DNA"/>
</dbReference>
<proteinExistence type="predicted"/>
<feature type="transmembrane region" description="Helical" evidence="1">
    <location>
        <begin position="20"/>
        <end position="44"/>
    </location>
</feature>
<feature type="transmembrane region" description="Helical" evidence="1">
    <location>
        <begin position="50"/>
        <end position="71"/>
    </location>
</feature>
<protein>
    <submittedName>
        <fullName evidence="2">Redox-active disulfide protein 2</fullName>
    </submittedName>
</protein>
<evidence type="ECO:0000313" key="2">
    <source>
        <dbReference type="EMBL" id="MEB3346890.1"/>
    </source>
</evidence>
<evidence type="ECO:0000256" key="1">
    <source>
        <dbReference type="SAM" id="Phobius"/>
    </source>
</evidence>
<evidence type="ECO:0000313" key="3">
    <source>
        <dbReference type="Proteomes" id="UP001327027"/>
    </source>
</evidence>
<keyword evidence="1" id="KW-0472">Membrane</keyword>
<gene>
    <name evidence="2" type="ORF">U6A24_15560</name>
</gene>
<sequence>MKKNDIKSKSSEKLQSELKVIKAITGTLIGTLILLFALVFYGLFATDKKGVFIPLLMVAISCSAILPLQFISMKKIKAELDSRENS</sequence>
<keyword evidence="3" id="KW-1185">Reference proteome</keyword>
<name>A0ABU5ZYJ6_9FLAO</name>